<dbReference type="CDD" id="cd01300">
    <property type="entry name" value="YtcJ_like"/>
    <property type="match status" value="1"/>
</dbReference>
<accession>A0ABP7I0M6</accession>
<keyword evidence="4" id="KW-1185">Reference proteome</keyword>
<reference evidence="4" key="1">
    <citation type="journal article" date="2019" name="Int. J. Syst. Evol. Microbiol.">
        <title>The Global Catalogue of Microorganisms (GCM) 10K type strain sequencing project: providing services to taxonomists for standard genome sequencing and annotation.</title>
        <authorList>
            <consortium name="The Broad Institute Genomics Platform"/>
            <consortium name="The Broad Institute Genome Sequencing Center for Infectious Disease"/>
            <person name="Wu L."/>
            <person name="Ma J."/>
        </authorList>
    </citation>
    <scope>NUCLEOTIDE SEQUENCE [LARGE SCALE GENOMIC DNA]</scope>
    <source>
        <strain evidence="4">JCM 17138</strain>
    </source>
</reference>
<proteinExistence type="predicted"/>
<dbReference type="InterPro" id="IPR032466">
    <property type="entry name" value="Metal_Hydrolase"/>
</dbReference>
<gene>
    <name evidence="3" type="ORF">GCM10022403_048720</name>
</gene>
<evidence type="ECO:0000256" key="1">
    <source>
        <dbReference type="SAM" id="MobiDB-lite"/>
    </source>
</evidence>
<dbReference type="Gene3D" id="3.10.310.70">
    <property type="match status" value="1"/>
</dbReference>
<dbReference type="RefSeq" id="WP_275772415.1">
    <property type="nucleotide sequence ID" value="NZ_BAABDE010000020.1"/>
</dbReference>
<feature type="region of interest" description="Disordered" evidence="1">
    <location>
        <begin position="576"/>
        <end position="622"/>
    </location>
</feature>
<evidence type="ECO:0000313" key="3">
    <source>
        <dbReference type="EMBL" id="GAA3808890.1"/>
    </source>
</evidence>
<name>A0ABP7I0M6_9ACTN</name>
<dbReference type="PROSITE" id="PS51318">
    <property type="entry name" value="TAT"/>
    <property type="match status" value="1"/>
</dbReference>
<dbReference type="SUPFAM" id="SSF51556">
    <property type="entry name" value="Metallo-dependent hydrolases"/>
    <property type="match status" value="1"/>
</dbReference>
<dbReference type="InterPro" id="IPR011059">
    <property type="entry name" value="Metal-dep_hydrolase_composite"/>
</dbReference>
<dbReference type="Gene3D" id="2.30.40.10">
    <property type="entry name" value="Urease, subunit C, domain 1"/>
    <property type="match status" value="1"/>
</dbReference>
<comment type="caution">
    <text evidence="3">The sequence shown here is derived from an EMBL/GenBank/DDBJ whole genome shotgun (WGS) entry which is preliminary data.</text>
</comment>
<dbReference type="InterPro" id="IPR006311">
    <property type="entry name" value="TAT_signal"/>
</dbReference>
<evidence type="ECO:0000313" key="4">
    <source>
        <dbReference type="Proteomes" id="UP001501009"/>
    </source>
</evidence>
<dbReference type="Pfam" id="PF07969">
    <property type="entry name" value="Amidohydro_3"/>
    <property type="match status" value="1"/>
</dbReference>
<dbReference type="Proteomes" id="UP001501009">
    <property type="component" value="Unassembled WGS sequence"/>
</dbReference>
<dbReference type="PANTHER" id="PTHR22642">
    <property type="entry name" value="IMIDAZOLONEPROPIONASE"/>
    <property type="match status" value="1"/>
</dbReference>
<sequence length="639" mass="67380">MAEVFDSASAAPAGGPLHRRTFLAAAGAGALTVAASGTAAQAATGRHPVRVSTVILNGRVFTAAHGSARAQAVAVGSDGKIIEVGCDADIRRRIGPRTVVIDAGGGTVMPGLQDGHMHPLGAAAQSLNPSLGNASMTVPQFRAKIQEMLDATTAQEPDGWLQVTDWNPVGLLPAGTVADKKLLDSLNTRRPIFLQGSDFHNSLANSRALALAKVDRTTPDPAGGQIVRDGSGEPTGLLKDDAQGLVSGVIPPPSPDRMEAAQIKMAGMLLAAGITSFLDAASGEDSVKTYAGLIAKGLLPQHITPALLIDADLAKKPQAAAEYLRGVRRRFTGPDTLRLTTAKVFLDGVMEFPAQTAALLDPYLDAEGRPTDQRGTLHVSDRDYRALVAALDADGWQLHAHAIGDRAVRTALNAYEAVARPGRPGRRHTIAHLQLVHPHDYRRFTRARVVASMQLQWAMPSAFTNDALRPYIGPDRYARLYPAQSLAKAGARLAGGSDWPVDPLLPFTQIATAIDRSNPEENQPPLNTREALTRTQSLVMHTAGAAHQLHDGGSGTVRPGRRGDLIVLDRDIHQRAGEGHPRHQGPLHPGLRTGGPRRGIGDGTGPSRGGAAHGRAGRRPDTGWFLLPRALTRAGNAVG</sequence>
<feature type="domain" description="Amidohydrolase 3" evidence="2">
    <location>
        <begin position="100"/>
        <end position="574"/>
    </location>
</feature>
<dbReference type="Gene3D" id="3.20.20.140">
    <property type="entry name" value="Metal-dependent hydrolases"/>
    <property type="match status" value="1"/>
</dbReference>
<dbReference type="SUPFAM" id="SSF51338">
    <property type="entry name" value="Composite domain of metallo-dependent hydrolases"/>
    <property type="match status" value="1"/>
</dbReference>
<organism evidence="3 4">
    <name type="scientific">Streptomyces coacervatus</name>
    <dbReference type="NCBI Taxonomy" id="647381"/>
    <lineage>
        <taxon>Bacteria</taxon>
        <taxon>Bacillati</taxon>
        <taxon>Actinomycetota</taxon>
        <taxon>Actinomycetes</taxon>
        <taxon>Kitasatosporales</taxon>
        <taxon>Streptomycetaceae</taxon>
        <taxon>Streptomyces</taxon>
    </lineage>
</organism>
<feature type="compositionally biased region" description="Gly residues" evidence="1">
    <location>
        <begin position="592"/>
        <end position="612"/>
    </location>
</feature>
<protein>
    <submittedName>
        <fullName evidence="3">Amidohydrolase</fullName>
    </submittedName>
</protein>
<dbReference type="InterPro" id="IPR033932">
    <property type="entry name" value="YtcJ-like"/>
</dbReference>
<dbReference type="EMBL" id="BAABDE010000020">
    <property type="protein sequence ID" value="GAA3808890.1"/>
    <property type="molecule type" value="Genomic_DNA"/>
</dbReference>
<dbReference type="PANTHER" id="PTHR22642:SF2">
    <property type="entry name" value="PROTEIN LONG AFTER FAR-RED 3"/>
    <property type="match status" value="1"/>
</dbReference>
<dbReference type="InterPro" id="IPR013108">
    <property type="entry name" value="Amidohydro_3"/>
</dbReference>
<evidence type="ECO:0000259" key="2">
    <source>
        <dbReference type="Pfam" id="PF07969"/>
    </source>
</evidence>